<dbReference type="PANTHER" id="PTHR44013">
    <property type="entry name" value="ZINC-TYPE ALCOHOL DEHYDROGENASE-LIKE PROTEIN C16A3.02C"/>
    <property type="match status" value="1"/>
</dbReference>
<feature type="domain" description="Enoyl reductase (ER)" evidence="2">
    <location>
        <begin position="54"/>
        <end position="365"/>
    </location>
</feature>
<organism evidence="3 4">
    <name type="scientific">Luteimonas rhizosphaericola</name>
    <dbReference type="NCBI Taxonomy" id="3042024"/>
    <lineage>
        <taxon>Bacteria</taxon>
        <taxon>Pseudomonadati</taxon>
        <taxon>Pseudomonadota</taxon>
        <taxon>Gammaproteobacteria</taxon>
        <taxon>Lysobacterales</taxon>
        <taxon>Lysobacteraceae</taxon>
        <taxon>Luteimonas</taxon>
    </lineage>
</organism>
<dbReference type="PANTHER" id="PTHR44013:SF1">
    <property type="entry name" value="ZINC-TYPE ALCOHOL DEHYDROGENASE-LIKE PROTEIN C16A3.02C"/>
    <property type="match status" value="1"/>
</dbReference>
<evidence type="ECO:0000313" key="3">
    <source>
        <dbReference type="EMBL" id="MDH5829818.1"/>
    </source>
</evidence>
<dbReference type="InterPro" id="IPR020843">
    <property type="entry name" value="ER"/>
</dbReference>
<reference evidence="3 4" key="1">
    <citation type="submission" date="2023-04" db="EMBL/GenBank/DDBJ databases">
        <title>Luteimonas sp. M1R5S18.</title>
        <authorList>
            <person name="Sun J.-Q."/>
        </authorList>
    </citation>
    <scope>NUCLEOTIDE SEQUENCE [LARGE SCALE GENOMIC DNA]</scope>
    <source>
        <strain evidence="3 4">M1R5S18</strain>
    </source>
</reference>
<dbReference type="Gene3D" id="3.40.50.720">
    <property type="entry name" value="NAD(P)-binding Rossmann-like Domain"/>
    <property type="match status" value="1"/>
</dbReference>
<dbReference type="SMART" id="SM00829">
    <property type="entry name" value="PKS_ER"/>
    <property type="match status" value="1"/>
</dbReference>
<dbReference type="PROSITE" id="PS01162">
    <property type="entry name" value="QOR_ZETA_CRYSTAL"/>
    <property type="match status" value="1"/>
</dbReference>
<dbReference type="EMBL" id="JARXRN010000020">
    <property type="protein sequence ID" value="MDH5829818.1"/>
    <property type="molecule type" value="Genomic_DNA"/>
</dbReference>
<feature type="chain" id="PRO_5046980852" evidence="1">
    <location>
        <begin position="24"/>
        <end position="369"/>
    </location>
</feature>
<dbReference type="InterPro" id="IPR011032">
    <property type="entry name" value="GroES-like_sf"/>
</dbReference>
<dbReference type="Pfam" id="PF13602">
    <property type="entry name" value="ADH_zinc_N_2"/>
    <property type="match status" value="1"/>
</dbReference>
<accession>A0ABT6JGL0</accession>
<dbReference type="InterPro" id="IPR036291">
    <property type="entry name" value="NAD(P)-bd_dom_sf"/>
</dbReference>
<dbReference type="Proteomes" id="UP001156831">
    <property type="component" value="Unassembled WGS sequence"/>
</dbReference>
<dbReference type="Gene3D" id="3.90.180.10">
    <property type="entry name" value="Medium-chain alcohol dehydrogenases, catalytic domain"/>
    <property type="match status" value="1"/>
</dbReference>
<keyword evidence="1" id="KW-0732">Signal</keyword>
<feature type="signal peptide" evidence="1">
    <location>
        <begin position="1"/>
        <end position="23"/>
    </location>
</feature>
<gene>
    <name evidence="3" type="ORF">QFW80_04710</name>
</gene>
<dbReference type="RefSeq" id="WP_280600186.1">
    <property type="nucleotide sequence ID" value="NZ_JARXRN010000020.1"/>
</dbReference>
<dbReference type="InterPro" id="IPR013154">
    <property type="entry name" value="ADH-like_N"/>
</dbReference>
<dbReference type="SUPFAM" id="SSF50129">
    <property type="entry name" value="GroES-like"/>
    <property type="match status" value="1"/>
</dbReference>
<keyword evidence="4" id="KW-1185">Reference proteome</keyword>
<dbReference type="InterPro" id="IPR052733">
    <property type="entry name" value="Chloroplast_QOR"/>
</dbReference>
<name>A0ABT6JGL0_9GAMM</name>
<dbReference type="SUPFAM" id="SSF51735">
    <property type="entry name" value="NAD(P)-binding Rossmann-fold domains"/>
    <property type="match status" value="1"/>
</dbReference>
<comment type="caution">
    <text evidence="3">The sequence shown here is derived from an EMBL/GenBank/DDBJ whole genome shotgun (WGS) entry which is preliminary data.</text>
</comment>
<protein>
    <submittedName>
        <fullName evidence="3">NAD(P)-dependent alcohol dehydrogenase</fullName>
    </submittedName>
</protein>
<dbReference type="CDD" id="cd08267">
    <property type="entry name" value="MDR1"/>
    <property type="match status" value="1"/>
</dbReference>
<sequence length="369" mass="39019">MRRRNKVLLGLAGMLIAAGAVFAVALSRDAACPPPAALPQTGDSMRAIRVHCYGGAEVMRLEHVPRPVPAADELLVRVRAAGVNPLDWHYLHGKPYVMRLSTGLGRPEDPRAGVDFAGTVEAVGAAVDGFRPGDRVFGVASGAFAEYVVVGASRTVVHMPDNIDFEQAAAVPIAAITALQALRDAGQLQPGQKVLVNGASGGVGTFAVQIAKALGAEVTGVSSARNTELVSSLGADHTIDYAQEDFTRGGPRYDLVIDNVGNHPVSALRAALQPEGILVMVTGPKNNPWIGPLGRMLATRLTASFASQTQVTLFASANRDDLAVLRTMLESGRVRPVIDRRFPLEQVPQAIEFLEQGRTRGKSLITMGD</sequence>
<dbReference type="InterPro" id="IPR002364">
    <property type="entry name" value="Quin_OxRdtase/zeta-crystal_CS"/>
</dbReference>
<evidence type="ECO:0000256" key="1">
    <source>
        <dbReference type="SAM" id="SignalP"/>
    </source>
</evidence>
<evidence type="ECO:0000313" key="4">
    <source>
        <dbReference type="Proteomes" id="UP001156831"/>
    </source>
</evidence>
<dbReference type="Pfam" id="PF08240">
    <property type="entry name" value="ADH_N"/>
    <property type="match status" value="1"/>
</dbReference>
<proteinExistence type="predicted"/>
<evidence type="ECO:0000259" key="2">
    <source>
        <dbReference type="SMART" id="SM00829"/>
    </source>
</evidence>